<feature type="domain" description="PAC" evidence="10">
    <location>
        <begin position="79"/>
        <end position="133"/>
    </location>
</feature>
<dbReference type="InterPro" id="IPR000014">
    <property type="entry name" value="PAS"/>
</dbReference>
<dbReference type="AlphaFoldDB" id="A0A1G7VGM7"/>
<evidence type="ECO:0000313" key="11">
    <source>
        <dbReference type="EMBL" id="SDG58894.1"/>
    </source>
</evidence>
<keyword evidence="3" id="KW-0597">Phosphoprotein</keyword>
<dbReference type="InterPro" id="IPR029016">
    <property type="entry name" value="GAF-like_dom_sf"/>
</dbReference>
<keyword evidence="5" id="KW-0418">Kinase</keyword>
<evidence type="ECO:0000256" key="5">
    <source>
        <dbReference type="ARBA" id="ARBA00022777"/>
    </source>
</evidence>
<dbReference type="EMBL" id="FNCG01000004">
    <property type="protein sequence ID" value="SDG58894.1"/>
    <property type="molecule type" value="Genomic_DNA"/>
</dbReference>
<dbReference type="SMART" id="SM00086">
    <property type="entry name" value="PAC"/>
    <property type="match status" value="2"/>
</dbReference>
<dbReference type="Gene3D" id="1.10.287.130">
    <property type="match status" value="1"/>
</dbReference>
<evidence type="ECO:0000313" key="12">
    <source>
        <dbReference type="Proteomes" id="UP000199705"/>
    </source>
</evidence>
<dbReference type="Pfam" id="PF08448">
    <property type="entry name" value="PAS_4"/>
    <property type="match status" value="1"/>
</dbReference>
<dbReference type="Gene3D" id="3.30.450.20">
    <property type="entry name" value="PAS domain"/>
    <property type="match status" value="2"/>
</dbReference>
<dbReference type="PROSITE" id="PS50112">
    <property type="entry name" value="PAS"/>
    <property type="match status" value="1"/>
</dbReference>
<feature type="domain" description="Histidine kinase" evidence="8">
    <location>
        <begin position="442"/>
        <end position="653"/>
    </location>
</feature>
<keyword evidence="7" id="KW-0472">Membrane</keyword>
<evidence type="ECO:0000256" key="6">
    <source>
        <dbReference type="ARBA" id="ARBA00023012"/>
    </source>
</evidence>
<evidence type="ECO:0000256" key="2">
    <source>
        <dbReference type="ARBA" id="ARBA00012438"/>
    </source>
</evidence>
<sequence>MKNNLLPDLFTLTAIFEGMEDAVLSHDLDYIILNCNTAAEKMFRCPAPVLLGQNILGLIPESVRQEQLAILERVWSGERVNHLYTVRNDKLHVDFPVSLTISPIKNEEGEVIGASHIMRDVTDERETEEKRGMLAAIVENSDDAIISKTLNGIITTWNGGAEKIFGYQERETIGKHISILIPRDRLSEEDIIIKNIRNGNKVDHFQTVRLHKNGSAIDISLTVSPVKDRHGTIIGASKIARDITAAKKAETAIRHQAEKLKILNTIGKAISEKLDTESILQKVTDATTQITGATFGVFFYNTINQDGEAYMLYSLSGAPKEAFENFGMPRNTAVFHHTFSVEGVLRVDDITKDPRYGQNAPYFGMPEGHLPVVSYLAVPVISSSGNVVGGLFFGHPEAGVFLQEHEDIVVSLASQAAVALDNSRLFTEVKELSQKKDEFIALASHELRTPLTSMSGFLQLLERKVIDVHQPFVAKAITQLKKLNALINDLFDISKIQSGKLQFYFEEFDFAELIKENLEAILEAYTSHEIYFEESGEMILEGDKMRLDQVLTNLVTNAIKYSPESDRIEVSAKRSETEIQVSVKDYGMGINEENISHIFSQFYRAKDVNSSITGLGLGLYITKEIIERHGGRIWVESEARMGSTFFFVLPLKKRNSVNSHLRKKEEERV</sequence>
<accession>A0A1G7VGM7</accession>
<dbReference type="RefSeq" id="WP_091165154.1">
    <property type="nucleotide sequence ID" value="NZ_FNCG01000004.1"/>
</dbReference>
<comment type="catalytic activity">
    <reaction evidence="1">
        <text>ATP + protein L-histidine = ADP + protein N-phospho-L-histidine.</text>
        <dbReference type="EC" id="2.7.13.3"/>
    </reaction>
</comment>
<dbReference type="InterPro" id="IPR000700">
    <property type="entry name" value="PAS-assoc_C"/>
</dbReference>
<dbReference type="InterPro" id="IPR036097">
    <property type="entry name" value="HisK_dim/P_sf"/>
</dbReference>
<gene>
    <name evidence="11" type="ORF">SAMN05192573_10454</name>
</gene>
<feature type="domain" description="PAS" evidence="9">
    <location>
        <begin position="130"/>
        <end position="199"/>
    </location>
</feature>
<evidence type="ECO:0000256" key="3">
    <source>
        <dbReference type="ARBA" id="ARBA00022553"/>
    </source>
</evidence>
<dbReference type="SMART" id="SM00388">
    <property type="entry name" value="HisKA"/>
    <property type="match status" value="1"/>
</dbReference>
<organism evidence="11 12">
    <name type="scientific">Mucilaginibacter gossypii</name>
    <dbReference type="NCBI Taxonomy" id="551996"/>
    <lineage>
        <taxon>Bacteria</taxon>
        <taxon>Pseudomonadati</taxon>
        <taxon>Bacteroidota</taxon>
        <taxon>Sphingobacteriia</taxon>
        <taxon>Sphingobacteriales</taxon>
        <taxon>Sphingobacteriaceae</taxon>
        <taxon>Mucilaginibacter</taxon>
    </lineage>
</organism>
<proteinExistence type="predicted"/>
<dbReference type="Gene3D" id="3.30.450.40">
    <property type="match status" value="1"/>
</dbReference>
<dbReference type="STRING" id="551996.SAMN05192573_10454"/>
<evidence type="ECO:0000259" key="9">
    <source>
        <dbReference type="PROSITE" id="PS50112"/>
    </source>
</evidence>
<dbReference type="SMART" id="SM00091">
    <property type="entry name" value="PAS"/>
    <property type="match status" value="2"/>
</dbReference>
<evidence type="ECO:0000256" key="7">
    <source>
        <dbReference type="ARBA" id="ARBA00023136"/>
    </source>
</evidence>
<dbReference type="InterPro" id="IPR003661">
    <property type="entry name" value="HisK_dim/P_dom"/>
</dbReference>
<keyword evidence="6" id="KW-0902">Two-component regulatory system</keyword>
<dbReference type="InterPro" id="IPR035965">
    <property type="entry name" value="PAS-like_dom_sf"/>
</dbReference>
<dbReference type="PRINTS" id="PR00344">
    <property type="entry name" value="BCTRLSENSOR"/>
</dbReference>
<dbReference type="Gene3D" id="3.30.565.10">
    <property type="entry name" value="Histidine kinase-like ATPase, C-terminal domain"/>
    <property type="match status" value="1"/>
</dbReference>
<reference evidence="12" key="1">
    <citation type="submission" date="2016-10" db="EMBL/GenBank/DDBJ databases">
        <authorList>
            <person name="Varghese N."/>
            <person name="Submissions S."/>
        </authorList>
    </citation>
    <scope>NUCLEOTIDE SEQUENCE [LARGE SCALE GENOMIC DNA]</scope>
    <source>
        <strain evidence="12">Gh-67</strain>
    </source>
</reference>
<dbReference type="Pfam" id="PF00512">
    <property type="entry name" value="HisKA"/>
    <property type="match status" value="1"/>
</dbReference>
<keyword evidence="4" id="KW-0808">Transferase</keyword>
<dbReference type="InterPro" id="IPR013767">
    <property type="entry name" value="PAS_fold"/>
</dbReference>
<dbReference type="InterPro" id="IPR004358">
    <property type="entry name" value="Sig_transdc_His_kin-like_C"/>
</dbReference>
<evidence type="ECO:0000256" key="4">
    <source>
        <dbReference type="ARBA" id="ARBA00022679"/>
    </source>
</evidence>
<dbReference type="FunFam" id="1.10.287.130:FF:000001">
    <property type="entry name" value="Two-component sensor histidine kinase"/>
    <property type="match status" value="1"/>
</dbReference>
<dbReference type="PROSITE" id="PS50109">
    <property type="entry name" value="HIS_KIN"/>
    <property type="match status" value="1"/>
</dbReference>
<dbReference type="InterPro" id="IPR001610">
    <property type="entry name" value="PAC"/>
</dbReference>
<dbReference type="SUPFAM" id="SSF55874">
    <property type="entry name" value="ATPase domain of HSP90 chaperone/DNA topoisomerase II/histidine kinase"/>
    <property type="match status" value="1"/>
</dbReference>
<dbReference type="PANTHER" id="PTHR43547">
    <property type="entry name" value="TWO-COMPONENT HISTIDINE KINASE"/>
    <property type="match status" value="1"/>
</dbReference>
<dbReference type="CDD" id="cd00082">
    <property type="entry name" value="HisKA"/>
    <property type="match status" value="1"/>
</dbReference>
<dbReference type="EC" id="2.7.13.3" evidence="2"/>
<dbReference type="InterPro" id="IPR003018">
    <property type="entry name" value="GAF"/>
</dbReference>
<dbReference type="SUPFAM" id="SSF55785">
    <property type="entry name" value="PYP-like sensor domain (PAS domain)"/>
    <property type="match status" value="2"/>
</dbReference>
<evidence type="ECO:0000259" key="8">
    <source>
        <dbReference type="PROSITE" id="PS50109"/>
    </source>
</evidence>
<protein>
    <recommendedName>
        <fullName evidence="2">histidine kinase</fullName>
        <ecNumber evidence="2">2.7.13.3</ecNumber>
    </recommendedName>
</protein>
<dbReference type="SMART" id="SM00065">
    <property type="entry name" value="GAF"/>
    <property type="match status" value="1"/>
</dbReference>
<dbReference type="InterPro" id="IPR005467">
    <property type="entry name" value="His_kinase_dom"/>
</dbReference>
<dbReference type="SMART" id="SM00387">
    <property type="entry name" value="HATPase_c"/>
    <property type="match status" value="1"/>
</dbReference>
<dbReference type="PANTHER" id="PTHR43547:SF2">
    <property type="entry name" value="HYBRID SIGNAL TRANSDUCTION HISTIDINE KINASE C"/>
    <property type="match status" value="1"/>
</dbReference>
<dbReference type="PROSITE" id="PS50113">
    <property type="entry name" value="PAC"/>
    <property type="match status" value="2"/>
</dbReference>
<evidence type="ECO:0000256" key="1">
    <source>
        <dbReference type="ARBA" id="ARBA00000085"/>
    </source>
</evidence>
<dbReference type="CDD" id="cd00130">
    <property type="entry name" value="PAS"/>
    <property type="match status" value="2"/>
</dbReference>
<dbReference type="Pfam" id="PF00989">
    <property type="entry name" value="PAS"/>
    <property type="match status" value="1"/>
</dbReference>
<dbReference type="FunFam" id="3.30.565.10:FF:000006">
    <property type="entry name" value="Sensor histidine kinase WalK"/>
    <property type="match status" value="1"/>
</dbReference>
<name>A0A1G7VGM7_9SPHI</name>
<dbReference type="InterPro" id="IPR036890">
    <property type="entry name" value="HATPase_C_sf"/>
</dbReference>
<dbReference type="Pfam" id="PF13185">
    <property type="entry name" value="GAF_2"/>
    <property type="match status" value="1"/>
</dbReference>
<dbReference type="GO" id="GO:0000155">
    <property type="term" value="F:phosphorelay sensor kinase activity"/>
    <property type="evidence" value="ECO:0007669"/>
    <property type="project" value="InterPro"/>
</dbReference>
<feature type="domain" description="PAC" evidence="10">
    <location>
        <begin position="201"/>
        <end position="255"/>
    </location>
</feature>
<dbReference type="Proteomes" id="UP000199705">
    <property type="component" value="Unassembled WGS sequence"/>
</dbReference>
<evidence type="ECO:0000259" key="10">
    <source>
        <dbReference type="PROSITE" id="PS50113"/>
    </source>
</evidence>
<dbReference type="SUPFAM" id="SSF55781">
    <property type="entry name" value="GAF domain-like"/>
    <property type="match status" value="1"/>
</dbReference>
<keyword evidence="12" id="KW-1185">Reference proteome</keyword>
<dbReference type="GO" id="GO:0006355">
    <property type="term" value="P:regulation of DNA-templated transcription"/>
    <property type="evidence" value="ECO:0007669"/>
    <property type="project" value="InterPro"/>
</dbReference>
<dbReference type="NCBIfam" id="TIGR00229">
    <property type="entry name" value="sensory_box"/>
    <property type="match status" value="2"/>
</dbReference>
<dbReference type="InterPro" id="IPR013656">
    <property type="entry name" value="PAS_4"/>
</dbReference>
<dbReference type="Pfam" id="PF02518">
    <property type="entry name" value="HATPase_c"/>
    <property type="match status" value="1"/>
</dbReference>
<dbReference type="CDD" id="cd00075">
    <property type="entry name" value="HATPase"/>
    <property type="match status" value="1"/>
</dbReference>
<dbReference type="InterPro" id="IPR003594">
    <property type="entry name" value="HATPase_dom"/>
</dbReference>
<dbReference type="SUPFAM" id="SSF47384">
    <property type="entry name" value="Homodimeric domain of signal transducing histidine kinase"/>
    <property type="match status" value="1"/>
</dbReference>